<sequence length="376" mass="41270">MKAFVAFIVIGAVLSAITIPVYSVYDTPELAYSHFKKIQSYSKKFLQMSDVALTNFEDAQYYGSLLIGTPPQNFTVLFDSGSSDLWVPSVYCYSSTCRLHHTYNHQKSTSYVSNGKKVTFDYGQGGVSGYLSQDTVTWGGYKIPNVTFAELTNMPGSEWGSDKFDGLLGMAWQSLACNGCSVVFQKLYATGALGTNNSFAFYLTNVDNKAGSTLTLGGYESNLSQNDWVWHPLLSQTYWQIKLSGVSVNGKAITGTNMKAIVDTGTSILVGDAPIVDQITKEIPEIKTDCSNIKSLPNVTITIDSTNYVLTPQNYVWKIFQDGIYECTSGWQAANFPSELANTLILGDLFISTYYTQFDMGNKRVGFATAIQSSST</sequence>
<evidence type="ECO:0000256" key="5">
    <source>
        <dbReference type="PIRSR" id="PIRSR601461-1"/>
    </source>
</evidence>
<evidence type="ECO:0000313" key="9">
    <source>
        <dbReference type="EMBL" id="CAG9327885.1"/>
    </source>
</evidence>
<dbReference type="Proteomes" id="UP001162131">
    <property type="component" value="Unassembled WGS sequence"/>
</dbReference>
<evidence type="ECO:0000259" key="8">
    <source>
        <dbReference type="PROSITE" id="PS51767"/>
    </source>
</evidence>
<evidence type="ECO:0000313" key="10">
    <source>
        <dbReference type="Proteomes" id="UP001162131"/>
    </source>
</evidence>
<keyword evidence="2 7" id="KW-0645">Protease</keyword>
<organism evidence="9 10">
    <name type="scientific">Blepharisma stoltei</name>
    <dbReference type="NCBI Taxonomy" id="1481888"/>
    <lineage>
        <taxon>Eukaryota</taxon>
        <taxon>Sar</taxon>
        <taxon>Alveolata</taxon>
        <taxon>Ciliophora</taxon>
        <taxon>Postciliodesmatophora</taxon>
        <taxon>Heterotrichea</taxon>
        <taxon>Heterotrichida</taxon>
        <taxon>Blepharismidae</taxon>
        <taxon>Blepharisma</taxon>
    </lineage>
</organism>
<dbReference type="SUPFAM" id="SSF50630">
    <property type="entry name" value="Acid proteases"/>
    <property type="match status" value="1"/>
</dbReference>
<accession>A0AAU9JSI1</accession>
<dbReference type="PANTHER" id="PTHR47966:SF51">
    <property type="entry name" value="BETA-SITE APP-CLEAVING ENZYME, ISOFORM A-RELATED"/>
    <property type="match status" value="1"/>
</dbReference>
<dbReference type="InterPro" id="IPR021109">
    <property type="entry name" value="Peptidase_aspartic_dom_sf"/>
</dbReference>
<dbReference type="InterPro" id="IPR033121">
    <property type="entry name" value="PEPTIDASE_A1"/>
</dbReference>
<feature type="disulfide bond" evidence="6">
    <location>
        <begin position="290"/>
        <end position="327"/>
    </location>
</feature>
<proteinExistence type="inferred from homology"/>
<dbReference type="Pfam" id="PF00026">
    <property type="entry name" value="Asp"/>
    <property type="match status" value="1"/>
</dbReference>
<comment type="similarity">
    <text evidence="1 7">Belongs to the peptidase A1 family.</text>
</comment>
<name>A0AAU9JSI1_9CILI</name>
<dbReference type="InterPro" id="IPR001461">
    <property type="entry name" value="Aspartic_peptidase_A1"/>
</dbReference>
<dbReference type="PRINTS" id="PR00792">
    <property type="entry name" value="PEPSIN"/>
</dbReference>
<feature type="active site" evidence="5">
    <location>
        <position position="263"/>
    </location>
</feature>
<dbReference type="InterPro" id="IPR001969">
    <property type="entry name" value="Aspartic_peptidase_AS"/>
</dbReference>
<gene>
    <name evidence="9" type="ORF">BSTOLATCC_MIC44507</name>
</gene>
<keyword evidence="10" id="KW-1185">Reference proteome</keyword>
<evidence type="ECO:0000256" key="2">
    <source>
        <dbReference type="ARBA" id="ARBA00022670"/>
    </source>
</evidence>
<dbReference type="GO" id="GO:0004190">
    <property type="term" value="F:aspartic-type endopeptidase activity"/>
    <property type="evidence" value="ECO:0007669"/>
    <property type="project" value="UniProtKB-KW"/>
</dbReference>
<feature type="active site" evidence="5">
    <location>
        <position position="79"/>
    </location>
</feature>
<evidence type="ECO:0000256" key="3">
    <source>
        <dbReference type="ARBA" id="ARBA00022750"/>
    </source>
</evidence>
<comment type="caution">
    <text evidence="9">The sequence shown here is derived from an EMBL/GenBank/DDBJ whole genome shotgun (WGS) entry which is preliminary data.</text>
</comment>
<dbReference type="PANTHER" id="PTHR47966">
    <property type="entry name" value="BETA-SITE APP-CLEAVING ENZYME, ISOFORM A-RELATED"/>
    <property type="match status" value="1"/>
</dbReference>
<dbReference type="EMBL" id="CAJZBQ010000044">
    <property type="protein sequence ID" value="CAG9327885.1"/>
    <property type="molecule type" value="Genomic_DNA"/>
</dbReference>
<dbReference type="FunFam" id="2.40.70.10:FF:000115">
    <property type="entry name" value="Lysosomal aspartic protease"/>
    <property type="match status" value="1"/>
</dbReference>
<reference evidence="9" key="1">
    <citation type="submission" date="2021-09" db="EMBL/GenBank/DDBJ databases">
        <authorList>
            <consortium name="AG Swart"/>
            <person name="Singh M."/>
            <person name="Singh A."/>
            <person name="Seah K."/>
            <person name="Emmerich C."/>
        </authorList>
    </citation>
    <scope>NUCLEOTIDE SEQUENCE</scope>
    <source>
        <strain evidence="9">ATCC30299</strain>
    </source>
</reference>
<dbReference type="Gene3D" id="2.40.70.10">
    <property type="entry name" value="Acid Proteases"/>
    <property type="match status" value="2"/>
</dbReference>
<keyword evidence="6" id="KW-1015">Disulfide bond</keyword>
<keyword evidence="3 7" id="KW-0064">Aspartyl protease</keyword>
<evidence type="ECO:0000256" key="1">
    <source>
        <dbReference type="ARBA" id="ARBA00007447"/>
    </source>
</evidence>
<feature type="disulfide bond" evidence="6">
    <location>
        <begin position="92"/>
        <end position="97"/>
    </location>
</feature>
<keyword evidence="4 7" id="KW-0378">Hydrolase</keyword>
<dbReference type="PROSITE" id="PS51767">
    <property type="entry name" value="PEPTIDASE_A1"/>
    <property type="match status" value="1"/>
</dbReference>
<feature type="domain" description="Peptidase A1" evidence="8">
    <location>
        <begin position="61"/>
        <end position="368"/>
    </location>
</feature>
<evidence type="ECO:0000256" key="4">
    <source>
        <dbReference type="ARBA" id="ARBA00022801"/>
    </source>
</evidence>
<evidence type="ECO:0000256" key="6">
    <source>
        <dbReference type="PIRSR" id="PIRSR601461-2"/>
    </source>
</evidence>
<dbReference type="PROSITE" id="PS00141">
    <property type="entry name" value="ASP_PROTEASE"/>
    <property type="match status" value="2"/>
</dbReference>
<protein>
    <recommendedName>
        <fullName evidence="8">Peptidase A1 domain-containing protein</fullName>
    </recommendedName>
</protein>
<dbReference type="AlphaFoldDB" id="A0AAU9JSI1"/>
<evidence type="ECO:0000256" key="7">
    <source>
        <dbReference type="RuleBase" id="RU000454"/>
    </source>
</evidence>
<dbReference type="GO" id="GO:0016485">
    <property type="term" value="P:protein processing"/>
    <property type="evidence" value="ECO:0007669"/>
    <property type="project" value="UniProtKB-ARBA"/>
</dbReference>